<reference evidence="2 3" key="1">
    <citation type="journal article" date="2021" name="Elife">
        <title>Chloroplast acquisition without the gene transfer in kleptoplastic sea slugs, Plakobranchus ocellatus.</title>
        <authorList>
            <person name="Maeda T."/>
            <person name="Takahashi S."/>
            <person name="Yoshida T."/>
            <person name="Shimamura S."/>
            <person name="Takaki Y."/>
            <person name="Nagai Y."/>
            <person name="Toyoda A."/>
            <person name="Suzuki Y."/>
            <person name="Arimoto A."/>
            <person name="Ishii H."/>
            <person name="Satoh N."/>
            <person name="Nishiyama T."/>
            <person name="Hasebe M."/>
            <person name="Maruyama T."/>
            <person name="Minagawa J."/>
            <person name="Obokata J."/>
            <person name="Shigenobu S."/>
        </authorList>
    </citation>
    <scope>NUCLEOTIDE SEQUENCE [LARGE SCALE GENOMIC DNA]</scope>
</reference>
<dbReference type="Proteomes" id="UP000735302">
    <property type="component" value="Unassembled WGS sequence"/>
</dbReference>
<feature type="region of interest" description="Disordered" evidence="1">
    <location>
        <begin position="1"/>
        <end position="24"/>
    </location>
</feature>
<dbReference type="AlphaFoldDB" id="A0AAV3ZRT9"/>
<evidence type="ECO:0000256" key="1">
    <source>
        <dbReference type="SAM" id="MobiDB-lite"/>
    </source>
</evidence>
<evidence type="ECO:0000313" key="2">
    <source>
        <dbReference type="EMBL" id="GFN97859.1"/>
    </source>
</evidence>
<organism evidence="2 3">
    <name type="scientific">Plakobranchus ocellatus</name>
    <dbReference type="NCBI Taxonomy" id="259542"/>
    <lineage>
        <taxon>Eukaryota</taxon>
        <taxon>Metazoa</taxon>
        <taxon>Spiralia</taxon>
        <taxon>Lophotrochozoa</taxon>
        <taxon>Mollusca</taxon>
        <taxon>Gastropoda</taxon>
        <taxon>Heterobranchia</taxon>
        <taxon>Euthyneura</taxon>
        <taxon>Panpulmonata</taxon>
        <taxon>Sacoglossa</taxon>
        <taxon>Placobranchoidea</taxon>
        <taxon>Plakobranchidae</taxon>
        <taxon>Plakobranchus</taxon>
    </lineage>
</organism>
<accession>A0AAV3ZRT9</accession>
<dbReference type="EMBL" id="BLXT01002816">
    <property type="protein sequence ID" value="GFN97859.1"/>
    <property type="molecule type" value="Genomic_DNA"/>
</dbReference>
<gene>
    <name evidence="2" type="ORF">PoB_002436500</name>
</gene>
<feature type="compositionally biased region" description="Low complexity" evidence="1">
    <location>
        <begin position="79"/>
        <end position="102"/>
    </location>
</feature>
<feature type="region of interest" description="Disordered" evidence="1">
    <location>
        <begin position="79"/>
        <end position="112"/>
    </location>
</feature>
<name>A0AAV3ZRT9_9GAST</name>
<sequence length="129" mass="13299">MRSVISLANRGATDNGPTPSGGQGSLTFCNGFLARVGDDLKPPTKDLCTFQGENIGLQFINTAVTNFTSAPAAIAATTTTTTTTTTSTTNTTTTTTTINNNNNKDDDDDDIKAPSSTPGCTLCLLSQSV</sequence>
<protein>
    <submittedName>
        <fullName evidence="2">Uncharacterized protein</fullName>
    </submittedName>
</protein>
<proteinExistence type="predicted"/>
<comment type="caution">
    <text evidence="2">The sequence shown here is derived from an EMBL/GenBank/DDBJ whole genome shotgun (WGS) entry which is preliminary data.</text>
</comment>
<keyword evidence="3" id="KW-1185">Reference proteome</keyword>
<evidence type="ECO:0000313" key="3">
    <source>
        <dbReference type="Proteomes" id="UP000735302"/>
    </source>
</evidence>